<keyword evidence="3" id="KW-1185">Reference proteome</keyword>
<comment type="caution">
    <text evidence="2">The sequence shown here is derived from an EMBL/GenBank/DDBJ whole genome shotgun (WGS) entry which is preliminary data.</text>
</comment>
<feature type="region of interest" description="Disordered" evidence="1">
    <location>
        <begin position="1"/>
        <end position="42"/>
    </location>
</feature>
<dbReference type="EMBL" id="JBBDGM010000005">
    <property type="protein sequence ID" value="MEJ1088207.1"/>
    <property type="molecule type" value="Genomic_DNA"/>
</dbReference>
<protein>
    <submittedName>
        <fullName evidence="2">Helix-turn-helix domain-containing protein</fullName>
    </submittedName>
</protein>
<proteinExistence type="predicted"/>
<dbReference type="Proteomes" id="UP001371224">
    <property type="component" value="Unassembled WGS sequence"/>
</dbReference>
<gene>
    <name evidence="2" type="ORF">WDU99_07750</name>
</gene>
<dbReference type="InterPro" id="IPR036390">
    <property type="entry name" value="WH_DNA-bd_sf"/>
</dbReference>
<dbReference type="RefSeq" id="WP_337331873.1">
    <property type="nucleotide sequence ID" value="NZ_JBBDGM010000005.1"/>
</dbReference>
<name>A0ABU8LA62_9MICO</name>
<sequence>MEKHSAPGEKPERPHPERTPRRGADGRRYSSTRERILREVESRDSATTAEIVEATGLHENTVREHLERLREDGRLRRIRSQAQGRGRPGWRWEAPPADAVNPYAGLALALADALAQTSADPVAAARASGSQWGTEIAAQYAEADDARELVLATMREQGFEPDASADAIVLHRCPLLAAAARRSDVVCAVHEGMIEGIARSREQKSDAELQPFRADGACILHLRAAS</sequence>
<dbReference type="Pfam" id="PF12840">
    <property type="entry name" value="HTH_20"/>
    <property type="match status" value="1"/>
</dbReference>
<dbReference type="InterPro" id="IPR036388">
    <property type="entry name" value="WH-like_DNA-bd_sf"/>
</dbReference>
<evidence type="ECO:0000313" key="3">
    <source>
        <dbReference type="Proteomes" id="UP001371224"/>
    </source>
</evidence>
<accession>A0ABU8LA62</accession>
<evidence type="ECO:0000313" key="2">
    <source>
        <dbReference type="EMBL" id="MEJ1088207.1"/>
    </source>
</evidence>
<dbReference type="Gene3D" id="1.10.10.10">
    <property type="entry name" value="Winged helix-like DNA-binding domain superfamily/Winged helix DNA-binding domain"/>
    <property type="match status" value="1"/>
</dbReference>
<organism evidence="2 3">
    <name type="scientific">Microbacterium bandirmense</name>
    <dbReference type="NCBI Taxonomy" id="3122050"/>
    <lineage>
        <taxon>Bacteria</taxon>
        <taxon>Bacillati</taxon>
        <taxon>Actinomycetota</taxon>
        <taxon>Actinomycetes</taxon>
        <taxon>Micrococcales</taxon>
        <taxon>Microbacteriaceae</taxon>
        <taxon>Microbacterium</taxon>
    </lineage>
</organism>
<reference evidence="2 3" key="1">
    <citation type="submission" date="2024-02" db="EMBL/GenBank/DDBJ databases">
        <authorList>
            <person name="Saticioglu I.B."/>
        </authorList>
    </citation>
    <scope>NUCLEOTIDE SEQUENCE [LARGE SCALE GENOMIC DNA]</scope>
    <source>
        <strain evidence="2 3">Mu-80</strain>
    </source>
</reference>
<evidence type="ECO:0000256" key="1">
    <source>
        <dbReference type="SAM" id="MobiDB-lite"/>
    </source>
</evidence>
<dbReference type="SUPFAM" id="SSF46785">
    <property type="entry name" value="Winged helix' DNA-binding domain"/>
    <property type="match status" value="1"/>
</dbReference>